<keyword evidence="1" id="KW-0472">Membrane</keyword>
<feature type="transmembrane region" description="Helical" evidence="1">
    <location>
        <begin position="49"/>
        <end position="82"/>
    </location>
</feature>
<name>A0A7W1XD87_9BACL</name>
<evidence type="ECO:0000313" key="3">
    <source>
        <dbReference type="Proteomes" id="UP000530514"/>
    </source>
</evidence>
<gene>
    <name evidence="2" type="ORF">H1164_17030</name>
</gene>
<dbReference type="EMBL" id="JACEIP010000045">
    <property type="protein sequence ID" value="MBA4544535.1"/>
    <property type="molecule type" value="Genomic_DNA"/>
</dbReference>
<evidence type="ECO:0000313" key="2">
    <source>
        <dbReference type="EMBL" id="MBA4544535.1"/>
    </source>
</evidence>
<dbReference type="RefSeq" id="WP_033102029.1">
    <property type="nucleotide sequence ID" value="NZ_JACEIP010000045.1"/>
</dbReference>
<accession>A0A7W1XD87</accession>
<keyword evidence="1" id="KW-1133">Transmembrane helix</keyword>
<protein>
    <submittedName>
        <fullName evidence="2">Uncharacterized protein</fullName>
    </submittedName>
</protein>
<proteinExistence type="predicted"/>
<dbReference type="AlphaFoldDB" id="A0A7W1XD87"/>
<dbReference type="Proteomes" id="UP000530514">
    <property type="component" value="Unassembled WGS sequence"/>
</dbReference>
<organism evidence="2 3">
    <name type="scientific">Thermoactinomyces daqus</name>
    <dbReference type="NCBI Taxonomy" id="1329516"/>
    <lineage>
        <taxon>Bacteria</taxon>
        <taxon>Bacillati</taxon>
        <taxon>Bacillota</taxon>
        <taxon>Bacilli</taxon>
        <taxon>Bacillales</taxon>
        <taxon>Thermoactinomycetaceae</taxon>
        <taxon>Thermoactinomyces</taxon>
    </lineage>
</organism>
<evidence type="ECO:0000256" key="1">
    <source>
        <dbReference type="SAM" id="Phobius"/>
    </source>
</evidence>
<keyword evidence="3" id="KW-1185">Reference proteome</keyword>
<comment type="caution">
    <text evidence="2">The sequence shown here is derived from an EMBL/GenBank/DDBJ whole genome shotgun (WGS) entry which is preliminary data.</text>
</comment>
<sequence length="115" mass="13847">MVESASKIMEWMLIISNSILIFWLTYKLNQWIQTWFGIEVKKTPNVDQWAWRLILIGYGLSLVLVMMLFVFYYWMFLVLLMVMGIIGRRIARSFIKPVIWITYPFRAVGSLFRKR</sequence>
<keyword evidence="1" id="KW-0812">Transmembrane</keyword>
<reference evidence="2 3" key="1">
    <citation type="submission" date="2020-07" db="EMBL/GenBank/DDBJ databases">
        <authorList>
            <person name="Feng H."/>
        </authorList>
    </citation>
    <scope>NUCLEOTIDE SEQUENCE [LARGE SCALE GENOMIC DNA]</scope>
    <source>
        <strain evidence="3">s-11</strain>
    </source>
</reference>
<feature type="transmembrane region" description="Helical" evidence="1">
    <location>
        <begin position="12"/>
        <end position="29"/>
    </location>
</feature>